<dbReference type="PANTHER" id="PTHR11530">
    <property type="entry name" value="D-AMINO ACID OXIDASE"/>
    <property type="match status" value="1"/>
</dbReference>
<evidence type="ECO:0000256" key="4">
    <source>
        <dbReference type="ARBA" id="ARBA00022827"/>
    </source>
</evidence>
<dbReference type="GO" id="GO:0019478">
    <property type="term" value="P:D-amino acid catabolic process"/>
    <property type="evidence" value="ECO:0007669"/>
    <property type="project" value="TreeGrafter"/>
</dbReference>
<reference evidence="7" key="1">
    <citation type="journal article" date="2020" name="Front. Microbiol.">
        <title>Gene regulatory networks of Penicillium echinulatum 2HH and Penicillium oxalicum 114-2 inferred by a computational biology approach.</title>
        <authorList>
            <person name="Lenz A.R."/>
            <person name="Galan-Vasquez E."/>
            <person name="Balbinot E."/>
            <person name="De Abreu F.P."/>
            <person name="De Oliveira N.S."/>
            <person name="Da Rosa L.O."/>
            <person name="De Avila E Silva S."/>
            <person name="Camassola M."/>
            <person name="Dillon A.J.P."/>
            <person name="Perez-Rueda E."/>
        </authorList>
    </citation>
    <scope>NUCLEOTIDE SEQUENCE</scope>
    <source>
        <strain evidence="7">S1M29</strain>
    </source>
</reference>
<evidence type="ECO:0000256" key="1">
    <source>
        <dbReference type="ARBA" id="ARBA00001974"/>
    </source>
</evidence>
<feature type="domain" description="FAD dependent oxidoreductase" evidence="6">
    <location>
        <begin position="20"/>
        <end position="341"/>
    </location>
</feature>
<comment type="caution">
    <text evidence="7">The sequence shown here is derived from an EMBL/GenBank/DDBJ whole genome shotgun (WGS) entry which is preliminary data.</text>
</comment>
<keyword evidence="8" id="KW-1185">Reference proteome</keyword>
<keyword evidence="3" id="KW-0285">Flavoprotein</keyword>
<name>A0A8J8VWE2_9EURO</name>
<dbReference type="AlphaFoldDB" id="A0A8J8VWE2"/>
<sequence>MGECDQSACTWDLPFAQRPIIVLGVGIIGCAAARQLLRQGLSVTLVAEFLPGDQDIHYASAWAGDAWHAAGGITADQRHLQAITHRVLLQMAQDPQSGVSVVDAREHLEQDPSPDSAIWGSGVVSKFRQLNRGEYPSEFTCGWAYEPLVTDPIRHMPYLKREIQKRGGCFIRRQMGSLQEVLDMFPASKVFINASGLGSRDLADVGDVRCFAERGQNVFLRTDLCHTMYFRNGCEYTYIIPRPHSGGVVLGGVKQENDVSPEVDMDIARDVIARAHRLAPEMVPAQPPKSALGHIVGIRPSRRGGFRLDTETRGPRTILSAYEFGGGGYSFSYGVAEALVRMVEKAERDNLEV</sequence>
<dbReference type="InterPro" id="IPR006076">
    <property type="entry name" value="FAD-dep_OxRdtase"/>
</dbReference>
<keyword evidence="4" id="KW-0274">FAD</keyword>
<dbReference type="Proteomes" id="UP000631181">
    <property type="component" value="Unassembled WGS sequence"/>
</dbReference>
<dbReference type="OrthoDB" id="2015447at2759"/>
<dbReference type="GO" id="GO:0071949">
    <property type="term" value="F:FAD binding"/>
    <property type="evidence" value="ECO:0007669"/>
    <property type="project" value="InterPro"/>
</dbReference>
<dbReference type="SUPFAM" id="SSF54373">
    <property type="entry name" value="FAD-linked reductases, C-terminal domain"/>
    <property type="match status" value="1"/>
</dbReference>
<protein>
    <recommendedName>
        <fullName evidence="6">FAD dependent oxidoreductase domain-containing protein</fullName>
    </recommendedName>
</protein>
<evidence type="ECO:0000256" key="3">
    <source>
        <dbReference type="ARBA" id="ARBA00022630"/>
    </source>
</evidence>
<dbReference type="Gene3D" id="3.40.50.720">
    <property type="entry name" value="NAD(P)-binding Rossmann-like Domain"/>
    <property type="match status" value="1"/>
</dbReference>
<proteinExistence type="inferred from homology"/>
<evidence type="ECO:0000313" key="7">
    <source>
        <dbReference type="EMBL" id="KAF7712659.1"/>
    </source>
</evidence>
<dbReference type="PANTHER" id="PTHR11530:SF29">
    <property type="entry name" value="FAD DEPENDENT OXIDOREDUCTASE SUPERFAMILY (AFU_ORTHOLOGUE AFUA_6G10230)"/>
    <property type="match status" value="1"/>
</dbReference>
<evidence type="ECO:0000256" key="2">
    <source>
        <dbReference type="ARBA" id="ARBA00006730"/>
    </source>
</evidence>
<comment type="cofactor">
    <cofactor evidence="1">
        <name>FAD</name>
        <dbReference type="ChEBI" id="CHEBI:57692"/>
    </cofactor>
</comment>
<dbReference type="EMBL" id="WIWV01000159">
    <property type="protein sequence ID" value="KAF7712659.1"/>
    <property type="molecule type" value="Genomic_DNA"/>
</dbReference>
<accession>A0A8J8VWE2</accession>
<evidence type="ECO:0000313" key="8">
    <source>
        <dbReference type="Proteomes" id="UP000631181"/>
    </source>
</evidence>
<comment type="similarity">
    <text evidence="2">Belongs to the DAMOX/DASOX family.</text>
</comment>
<evidence type="ECO:0000256" key="5">
    <source>
        <dbReference type="ARBA" id="ARBA00023002"/>
    </source>
</evidence>
<dbReference type="InterPro" id="IPR023209">
    <property type="entry name" value="DAO"/>
</dbReference>
<dbReference type="GO" id="GO:0005737">
    <property type="term" value="C:cytoplasm"/>
    <property type="evidence" value="ECO:0007669"/>
    <property type="project" value="TreeGrafter"/>
</dbReference>
<organism evidence="7 8">
    <name type="scientific">Penicillium ucsense</name>
    <dbReference type="NCBI Taxonomy" id="2839758"/>
    <lineage>
        <taxon>Eukaryota</taxon>
        <taxon>Fungi</taxon>
        <taxon>Dikarya</taxon>
        <taxon>Ascomycota</taxon>
        <taxon>Pezizomycotina</taxon>
        <taxon>Eurotiomycetes</taxon>
        <taxon>Eurotiomycetidae</taxon>
        <taxon>Eurotiales</taxon>
        <taxon>Aspergillaceae</taxon>
        <taxon>Penicillium</taxon>
    </lineage>
</organism>
<dbReference type="GO" id="GO:0003884">
    <property type="term" value="F:D-amino-acid oxidase activity"/>
    <property type="evidence" value="ECO:0007669"/>
    <property type="project" value="InterPro"/>
</dbReference>
<dbReference type="Pfam" id="PF01266">
    <property type="entry name" value="DAO"/>
    <property type="match status" value="1"/>
</dbReference>
<dbReference type="Gene3D" id="3.30.9.10">
    <property type="entry name" value="D-Amino Acid Oxidase, subunit A, domain 2"/>
    <property type="match status" value="1"/>
</dbReference>
<dbReference type="PIRSF" id="PIRSF000189">
    <property type="entry name" value="D-aa_oxidase"/>
    <property type="match status" value="1"/>
</dbReference>
<dbReference type="SUPFAM" id="SSF51971">
    <property type="entry name" value="Nucleotide-binding domain"/>
    <property type="match status" value="1"/>
</dbReference>
<gene>
    <name evidence="7" type="ORF">PECM_002318</name>
</gene>
<evidence type="ECO:0000259" key="6">
    <source>
        <dbReference type="Pfam" id="PF01266"/>
    </source>
</evidence>
<keyword evidence="5 7" id="KW-0560">Oxidoreductase</keyword>